<dbReference type="CDD" id="cd12107">
    <property type="entry name" value="Hemerythrin"/>
    <property type="match status" value="1"/>
</dbReference>
<sequence length="142" mass="16796">MGRIEWNNSLNIGIKEIDEQHQNLVQMINDILEAFAKGETESAVDRMLGQLHEYTVLHFNAEEKYMEKIEFPYLQSHRHAHARLKGSVKSLRAARFHYEEIPPEEIKELLSKWLIDHILHEDYKIVQFIKQGGTKDWSENIK</sequence>
<protein>
    <submittedName>
        <fullName evidence="6">Hemerythrin-like metal-binding protein</fullName>
    </submittedName>
</protein>
<dbReference type="AlphaFoldDB" id="C6BSS3"/>
<dbReference type="HOGENOM" id="CLU_086902_3_1_7"/>
<dbReference type="InterPro" id="IPR012827">
    <property type="entry name" value="Hemerythrin_metal-bd"/>
</dbReference>
<gene>
    <name evidence="6" type="ordered locus">Desal_3481</name>
</gene>
<dbReference type="InterPro" id="IPR050669">
    <property type="entry name" value="Hemerythrin"/>
</dbReference>
<dbReference type="KEGG" id="dsa:Desal_3481"/>
<evidence type="ECO:0000256" key="1">
    <source>
        <dbReference type="ARBA" id="ARBA00010587"/>
    </source>
</evidence>
<dbReference type="OrthoDB" id="9774644at2"/>
<evidence type="ECO:0000313" key="7">
    <source>
        <dbReference type="Proteomes" id="UP000002601"/>
    </source>
</evidence>
<evidence type="ECO:0000256" key="2">
    <source>
        <dbReference type="ARBA" id="ARBA00022621"/>
    </source>
</evidence>
<dbReference type="InterPro" id="IPR012312">
    <property type="entry name" value="Hemerythrin-like"/>
</dbReference>
<dbReference type="InterPro" id="IPR016131">
    <property type="entry name" value="Haemerythrin_Fe_BS"/>
</dbReference>
<dbReference type="SUPFAM" id="SSF47188">
    <property type="entry name" value="Hemerythrin-like"/>
    <property type="match status" value="1"/>
</dbReference>
<keyword evidence="4" id="KW-0408">Iron</keyword>
<keyword evidence="3" id="KW-0479">Metal-binding</keyword>
<dbReference type="Proteomes" id="UP000002601">
    <property type="component" value="Chromosome"/>
</dbReference>
<dbReference type="PROSITE" id="PS00550">
    <property type="entry name" value="HEMERYTHRINS"/>
    <property type="match status" value="1"/>
</dbReference>
<evidence type="ECO:0000256" key="4">
    <source>
        <dbReference type="ARBA" id="ARBA00023004"/>
    </source>
</evidence>
<dbReference type="PANTHER" id="PTHR37164:SF1">
    <property type="entry name" value="BACTERIOHEMERYTHRIN"/>
    <property type="match status" value="1"/>
</dbReference>
<proteinExistence type="inferred from homology"/>
<dbReference type="InterPro" id="IPR035938">
    <property type="entry name" value="Hemerythrin-like_sf"/>
</dbReference>
<dbReference type="EMBL" id="CP001649">
    <property type="protein sequence ID" value="ACS81529.1"/>
    <property type="molecule type" value="Genomic_DNA"/>
</dbReference>
<dbReference type="NCBIfam" id="TIGR02481">
    <property type="entry name" value="hemeryth_dom"/>
    <property type="match status" value="1"/>
</dbReference>
<evidence type="ECO:0000256" key="3">
    <source>
        <dbReference type="ARBA" id="ARBA00022723"/>
    </source>
</evidence>
<dbReference type="STRING" id="526222.Desal_3481"/>
<feature type="domain" description="Hemerythrin-like" evidence="5">
    <location>
        <begin position="13"/>
        <end position="127"/>
    </location>
</feature>
<comment type="similarity">
    <text evidence="1">Belongs to the hemerythrin family.</text>
</comment>
<dbReference type="Gene3D" id="1.20.120.50">
    <property type="entry name" value="Hemerythrin-like"/>
    <property type="match status" value="1"/>
</dbReference>
<dbReference type="NCBIfam" id="NF033749">
    <property type="entry name" value="bact_hemeryth"/>
    <property type="match status" value="1"/>
</dbReference>
<dbReference type="RefSeq" id="WP_015853345.1">
    <property type="nucleotide sequence ID" value="NC_012881.1"/>
</dbReference>
<dbReference type="Pfam" id="PF01814">
    <property type="entry name" value="Hemerythrin"/>
    <property type="match status" value="1"/>
</dbReference>
<keyword evidence="7" id="KW-1185">Reference proteome</keyword>
<dbReference type="PANTHER" id="PTHR37164">
    <property type="entry name" value="BACTERIOHEMERYTHRIN"/>
    <property type="match status" value="1"/>
</dbReference>
<evidence type="ECO:0000259" key="5">
    <source>
        <dbReference type="Pfam" id="PF01814"/>
    </source>
</evidence>
<keyword evidence="2" id="KW-0813">Transport</keyword>
<dbReference type="GO" id="GO:0046872">
    <property type="term" value="F:metal ion binding"/>
    <property type="evidence" value="ECO:0007669"/>
    <property type="project" value="UniProtKB-KW"/>
</dbReference>
<keyword evidence="2" id="KW-0561">Oxygen transport</keyword>
<reference evidence="6 7" key="1">
    <citation type="submission" date="2009-06" db="EMBL/GenBank/DDBJ databases">
        <title>Complete sequence of Desulfovibrio salexigens DSM 2638.</title>
        <authorList>
            <consortium name="US DOE Joint Genome Institute"/>
            <person name="Lucas S."/>
            <person name="Copeland A."/>
            <person name="Lapidus A."/>
            <person name="Glavina del Rio T."/>
            <person name="Tice H."/>
            <person name="Bruce D."/>
            <person name="Goodwin L."/>
            <person name="Pitluck S."/>
            <person name="Munk A.C."/>
            <person name="Brettin T."/>
            <person name="Detter J.C."/>
            <person name="Han C."/>
            <person name="Tapia R."/>
            <person name="Larimer F."/>
            <person name="Land M."/>
            <person name="Hauser L."/>
            <person name="Kyrpides N."/>
            <person name="Anderson I."/>
            <person name="Wall J.D."/>
            <person name="Arkin A.P."/>
            <person name="Dehal P."/>
            <person name="Chivian D."/>
            <person name="Giles B."/>
            <person name="Hazen T.C."/>
        </authorList>
    </citation>
    <scope>NUCLEOTIDE SEQUENCE [LARGE SCALE GENOMIC DNA]</scope>
    <source>
        <strain evidence="7">ATCC 14822 / DSM 2638 / NCIMB 8403 / VKM B-1763</strain>
    </source>
</reference>
<accession>C6BSS3</accession>
<dbReference type="eggNOG" id="COG2703">
    <property type="taxonomic scope" value="Bacteria"/>
</dbReference>
<evidence type="ECO:0000313" key="6">
    <source>
        <dbReference type="EMBL" id="ACS81529.1"/>
    </source>
</evidence>
<dbReference type="GO" id="GO:0005344">
    <property type="term" value="F:oxygen carrier activity"/>
    <property type="evidence" value="ECO:0007669"/>
    <property type="project" value="UniProtKB-KW"/>
</dbReference>
<name>C6BSS3_MARSD</name>
<organism evidence="6 7">
    <name type="scientific">Maridesulfovibrio salexigens (strain ATCC 14822 / DSM 2638 / NCIMB 8403 / VKM B-1763)</name>
    <name type="common">Desulfovibrio salexigens</name>
    <dbReference type="NCBI Taxonomy" id="526222"/>
    <lineage>
        <taxon>Bacteria</taxon>
        <taxon>Pseudomonadati</taxon>
        <taxon>Thermodesulfobacteriota</taxon>
        <taxon>Desulfovibrionia</taxon>
        <taxon>Desulfovibrionales</taxon>
        <taxon>Desulfovibrionaceae</taxon>
        <taxon>Maridesulfovibrio</taxon>
    </lineage>
</organism>